<dbReference type="Proteomes" id="UP000664122">
    <property type="component" value="Unassembled WGS sequence"/>
</dbReference>
<dbReference type="PANTHER" id="PTHR35564:SF3">
    <property type="entry name" value="TYPE VI SECRETION SYSTEM BASEPLATE SUBUNIT TSSG"/>
    <property type="match status" value="1"/>
</dbReference>
<dbReference type="NCBIfam" id="TIGR03347">
    <property type="entry name" value="VI_chp_1"/>
    <property type="match status" value="1"/>
</dbReference>
<keyword evidence="2" id="KW-1185">Reference proteome</keyword>
<dbReference type="EMBL" id="JAFMPP010000006">
    <property type="protein sequence ID" value="MBO0662664.1"/>
    <property type="molecule type" value="Genomic_DNA"/>
</dbReference>
<evidence type="ECO:0000313" key="1">
    <source>
        <dbReference type="EMBL" id="MBO0662664.1"/>
    </source>
</evidence>
<dbReference type="InterPro" id="IPR010732">
    <property type="entry name" value="T6SS_TssG-like"/>
</dbReference>
<accession>A0A939FXG0</accession>
<protein>
    <submittedName>
        <fullName evidence="1">Type VI secretion system baseplate subunit TssG</fullName>
    </submittedName>
</protein>
<dbReference type="Pfam" id="PF06996">
    <property type="entry name" value="T6SS_TssG"/>
    <property type="match status" value="1"/>
</dbReference>
<evidence type="ECO:0000313" key="2">
    <source>
        <dbReference type="Proteomes" id="UP000664122"/>
    </source>
</evidence>
<reference evidence="1" key="1">
    <citation type="submission" date="2021-03" db="EMBL/GenBank/DDBJ databases">
        <title>Whole genome sequence of Jiella sp. CQZ9-1.</title>
        <authorList>
            <person name="Tuo L."/>
        </authorList>
    </citation>
    <scope>NUCLEOTIDE SEQUENCE</scope>
    <source>
        <strain evidence="1">CQZ9-1</strain>
    </source>
</reference>
<proteinExistence type="predicted"/>
<dbReference type="AlphaFoldDB" id="A0A939FXG0"/>
<organism evidence="1 2">
    <name type="scientific">Jiella flava</name>
    <dbReference type="NCBI Taxonomy" id="2816857"/>
    <lineage>
        <taxon>Bacteria</taxon>
        <taxon>Pseudomonadati</taxon>
        <taxon>Pseudomonadota</taxon>
        <taxon>Alphaproteobacteria</taxon>
        <taxon>Hyphomicrobiales</taxon>
        <taxon>Aurantimonadaceae</taxon>
        <taxon>Jiella</taxon>
    </lineage>
</organism>
<comment type="caution">
    <text evidence="1">The sequence shown here is derived from an EMBL/GenBank/DDBJ whole genome shotgun (WGS) entry which is preliminary data.</text>
</comment>
<dbReference type="PANTHER" id="PTHR35564">
    <property type="match status" value="1"/>
</dbReference>
<gene>
    <name evidence="1" type="primary">tssG</name>
    <name evidence="1" type="ORF">J1C48_08750</name>
</gene>
<name>A0A939FXG0_9HYPH</name>
<sequence length="325" mass="35009">MLRQRLANDPGRFEFTTAFRVATEDPAVRVTSTFGVRPAAVAVTIGTERGGDRVAATPAGGLIGSLGVLPPSYDEAVMREERNRSHALRSFVDLFTARITALLVGAAEKYRLARRLRWAEAGGKTGNAFLKTLFSLTGFNSERLRTESRIDPDILLRYSGFFAQRIRNAASLQAMLAEVTGVPVRIEQFRPRWLTIADSDRTAIDGRSQLGVDTIAGASIKDHSSGFRIVLGPLGYDDYLAFAPGKPDAAALVALTQLFVGSGLTFDVQMVLKKDEIPLCQLGSQGPAAPRLGWNSWARVAPAVADSGDAFYPAEVGSREATHAA</sequence>